<organism evidence="2 3">
    <name type="scientific">Colletotrichum fioriniae PJ7</name>
    <dbReference type="NCBI Taxonomy" id="1445577"/>
    <lineage>
        <taxon>Eukaryota</taxon>
        <taxon>Fungi</taxon>
        <taxon>Dikarya</taxon>
        <taxon>Ascomycota</taxon>
        <taxon>Pezizomycotina</taxon>
        <taxon>Sordariomycetes</taxon>
        <taxon>Hypocreomycetidae</taxon>
        <taxon>Glomerellales</taxon>
        <taxon>Glomerellaceae</taxon>
        <taxon>Colletotrichum</taxon>
        <taxon>Colletotrichum acutatum species complex</taxon>
    </lineage>
</organism>
<dbReference type="KEGG" id="cfj:CFIO01_04921"/>
<evidence type="ECO:0000256" key="1">
    <source>
        <dbReference type="SAM" id="SignalP"/>
    </source>
</evidence>
<keyword evidence="3" id="KW-1185">Reference proteome</keyword>
<proteinExistence type="predicted"/>
<dbReference type="Proteomes" id="UP000020467">
    <property type="component" value="Unassembled WGS sequence"/>
</dbReference>
<keyword evidence="1" id="KW-0732">Signal</keyword>
<evidence type="ECO:0000313" key="3">
    <source>
        <dbReference type="Proteomes" id="UP000020467"/>
    </source>
</evidence>
<comment type="caution">
    <text evidence="2">The sequence shown here is derived from an EMBL/GenBank/DDBJ whole genome shotgun (WGS) entry which is preliminary data.</text>
</comment>
<gene>
    <name evidence="2" type="ORF">CFIO01_04921</name>
</gene>
<dbReference type="OrthoDB" id="4789449at2759"/>
<feature type="signal peptide" evidence="1">
    <location>
        <begin position="1"/>
        <end position="19"/>
    </location>
</feature>
<protein>
    <submittedName>
        <fullName evidence="2">Uncharacterized protein</fullName>
    </submittedName>
</protein>
<dbReference type="AlphaFoldDB" id="A0A010RU07"/>
<dbReference type="HOGENOM" id="CLU_2573724_0_0_1"/>
<feature type="chain" id="PRO_5001456659" evidence="1">
    <location>
        <begin position="20"/>
        <end position="81"/>
    </location>
</feature>
<dbReference type="EMBL" id="JARH01000213">
    <property type="protein sequence ID" value="EXF84061.1"/>
    <property type="molecule type" value="Genomic_DNA"/>
</dbReference>
<sequence>MKFILLLASAGAAMAFVECRTPTTAELFKNCQTQEQRDGCKGQCIKHCSDTTANLAVCIDKANNDFDCVCGTQAGRGPGFS</sequence>
<reference evidence="2 3" key="1">
    <citation type="submission" date="2014-02" db="EMBL/GenBank/DDBJ databases">
        <title>The genome sequence of Colletotrichum fioriniae PJ7.</title>
        <authorList>
            <person name="Baroncelli R."/>
            <person name="Thon M.R."/>
        </authorList>
    </citation>
    <scope>NUCLEOTIDE SEQUENCE [LARGE SCALE GENOMIC DNA]</scope>
    <source>
        <strain evidence="2 3">PJ7</strain>
    </source>
</reference>
<evidence type="ECO:0000313" key="2">
    <source>
        <dbReference type="EMBL" id="EXF84061.1"/>
    </source>
</evidence>
<name>A0A010RU07_9PEZI</name>
<accession>A0A010RU07</accession>